<keyword evidence="2" id="KW-1185">Reference proteome</keyword>
<accession>A0A914Z753</accession>
<dbReference type="CDD" id="cd05382">
    <property type="entry name" value="CAP_GAPR1-like"/>
    <property type="match status" value="1"/>
</dbReference>
<organism evidence="2 3">
    <name type="scientific">Panagrolaimus superbus</name>
    <dbReference type="NCBI Taxonomy" id="310955"/>
    <lineage>
        <taxon>Eukaryota</taxon>
        <taxon>Metazoa</taxon>
        <taxon>Ecdysozoa</taxon>
        <taxon>Nematoda</taxon>
        <taxon>Chromadorea</taxon>
        <taxon>Rhabditida</taxon>
        <taxon>Tylenchina</taxon>
        <taxon>Panagrolaimomorpha</taxon>
        <taxon>Panagrolaimoidea</taxon>
        <taxon>Panagrolaimidae</taxon>
        <taxon>Panagrolaimus</taxon>
    </lineage>
</organism>
<dbReference type="InterPro" id="IPR001283">
    <property type="entry name" value="CRISP-related"/>
</dbReference>
<dbReference type="FunFam" id="3.40.33.10:FF:000010">
    <property type="entry name" value="Predicted protein"/>
    <property type="match status" value="1"/>
</dbReference>
<dbReference type="InterPro" id="IPR034113">
    <property type="entry name" value="SCP_GAPR1-like"/>
</dbReference>
<name>A0A914Z753_9BILA</name>
<sequence length="160" mass="18172">MFVDFLAKMNAQEIEKYQREQFQAINYYRNRHGVPSLIWDQKIAKDAQAWANHLALEHSGIGKLEHSGKYGENLAAGYPLSNVHAANMWYSEVTKLDFSNIENADFVNKHVTQLIWKGSKRIGIGIAKSSNSSWYYVVANFDPPGNMMGSFAENVLPPLY</sequence>
<dbReference type="InterPro" id="IPR035940">
    <property type="entry name" value="CAP_sf"/>
</dbReference>
<dbReference type="Proteomes" id="UP000887577">
    <property type="component" value="Unplaced"/>
</dbReference>
<proteinExistence type="predicted"/>
<dbReference type="SUPFAM" id="SSF55797">
    <property type="entry name" value="PR-1-like"/>
    <property type="match status" value="1"/>
</dbReference>
<dbReference type="PANTHER" id="PTHR10334">
    <property type="entry name" value="CYSTEINE-RICH SECRETORY PROTEIN-RELATED"/>
    <property type="match status" value="1"/>
</dbReference>
<protein>
    <submittedName>
        <fullName evidence="3">SCP domain-containing protein</fullName>
    </submittedName>
</protein>
<reference evidence="3" key="1">
    <citation type="submission" date="2022-11" db="UniProtKB">
        <authorList>
            <consortium name="WormBaseParasite"/>
        </authorList>
    </citation>
    <scope>IDENTIFICATION</scope>
</reference>
<dbReference type="InterPro" id="IPR014044">
    <property type="entry name" value="CAP_dom"/>
</dbReference>
<dbReference type="AlphaFoldDB" id="A0A914Z753"/>
<dbReference type="PRINTS" id="PR00838">
    <property type="entry name" value="V5ALLERGEN"/>
</dbReference>
<evidence type="ECO:0000313" key="2">
    <source>
        <dbReference type="Proteomes" id="UP000887577"/>
    </source>
</evidence>
<dbReference type="InterPro" id="IPR002413">
    <property type="entry name" value="V5_allergen-like"/>
</dbReference>
<dbReference type="Pfam" id="PF00188">
    <property type="entry name" value="CAP"/>
    <property type="match status" value="1"/>
</dbReference>
<dbReference type="SMART" id="SM00198">
    <property type="entry name" value="SCP"/>
    <property type="match status" value="1"/>
</dbReference>
<dbReference type="Gene3D" id="3.40.33.10">
    <property type="entry name" value="CAP"/>
    <property type="match status" value="1"/>
</dbReference>
<evidence type="ECO:0000313" key="3">
    <source>
        <dbReference type="WBParaSite" id="PSU_v2.g8154.t1"/>
    </source>
</evidence>
<feature type="domain" description="SCP" evidence="1">
    <location>
        <begin position="16"/>
        <end position="149"/>
    </location>
</feature>
<dbReference type="WBParaSite" id="PSU_v2.g8154.t1">
    <property type="protein sequence ID" value="PSU_v2.g8154.t1"/>
    <property type="gene ID" value="PSU_v2.g8154"/>
</dbReference>
<evidence type="ECO:0000259" key="1">
    <source>
        <dbReference type="SMART" id="SM00198"/>
    </source>
</evidence>
<dbReference type="PRINTS" id="PR00837">
    <property type="entry name" value="V5TPXLIKE"/>
</dbReference>